<dbReference type="RefSeq" id="WP_068752630.1">
    <property type="nucleotide sequence ID" value="NZ_LR214441.1"/>
</dbReference>
<name>A0A1C0AHA4_9ACTN</name>
<organism evidence="1 2">
    <name type="scientific">Tessaracoccus lapidicaptus</name>
    <dbReference type="NCBI Taxonomy" id="1427523"/>
    <lineage>
        <taxon>Bacteria</taxon>
        <taxon>Bacillati</taxon>
        <taxon>Actinomycetota</taxon>
        <taxon>Actinomycetes</taxon>
        <taxon>Propionibacteriales</taxon>
        <taxon>Propionibacteriaceae</taxon>
        <taxon>Tessaracoccus</taxon>
    </lineage>
</organism>
<dbReference type="InterPro" id="IPR011777">
    <property type="entry name" value="Geranylgeranyl_Rdtase_fam"/>
</dbReference>
<sequence>MSNAKPDGAAPADTPTESDVIVVGAGPGGSTTAAYLARHGLSVTLLEKSHFPREKVCGDGLTPRATRALTRLGIDTSEENGWLHNKGLRVYGGRTEPFELPWPELTDFPPYGLVRPRSDFDDILARHAVAQGATLIEGANVDGAVLDDRTGRITGVSTKDGRTFSAPYVVAADGNSSRLSVSMGLNKRDDRPMGVAVRTYYTSPRTHDDYLESWLELWDGKPHESTLMPGYGWIFGMGDGTSNVGLGVLNTSKSFGKTDYRELLKRWLDNTPEEWGFRDQNMVGKVQGAALPMAFNRQPHYGRGLVLVGDAGGMVNPFNGEGIAYAMESAELAAAALAEALSRGAGTSSAEKAMQAYPQQLKSSLGGYYRLGTIFVQLIGDPRIMHLCTKYGLPRKTLMRFVLKLLANLTDAHGGDAMDRIINALCKAAPSA</sequence>
<dbReference type="PANTHER" id="PTHR42685">
    <property type="entry name" value="GERANYLGERANYL DIPHOSPHATE REDUCTASE"/>
    <property type="match status" value="1"/>
</dbReference>
<dbReference type="GO" id="GO:0016628">
    <property type="term" value="F:oxidoreductase activity, acting on the CH-CH group of donors, NAD or NADP as acceptor"/>
    <property type="evidence" value="ECO:0007669"/>
    <property type="project" value="InterPro"/>
</dbReference>
<protein>
    <submittedName>
        <fullName evidence="1">Drug:proton antiporter</fullName>
    </submittedName>
</protein>
<dbReference type="SUPFAM" id="SSF51905">
    <property type="entry name" value="FAD/NAD(P)-binding domain"/>
    <property type="match status" value="1"/>
</dbReference>
<accession>A0A1C0AHA4</accession>
<dbReference type="EMBL" id="MBQD01000026">
    <property type="protein sequence ID" value="OCL31394.1"/>
    <property type="molecule type" value="Genomic_DNA"/>
</dbReference>
<keyword evidence="2" id="KW-1185">Reference proteome</keyword>
<dbReference type="GO" id="GO:0071949">
    <property type="term" value="F:FAD binding"/>
    <property type="evidence" value="ECO:0007669"/>
    <property type="project" value="InterPro"/>
</dbReference>
<comment type="caution">
    <text evidence="1">The sequence shown here is derived from an EMBL/GenBank/DDBJ whole genome shotgun (WGS) entry which is preliminary data.</text>
</comment>
<dbReference type="PANTHER" id="PTHR42685:SF22">
    <property type="entry name" value="CONDITIONED MEDIUM FACTOR RECEPTOR 1"/>
    <property type="match status" value="1"/>
</dbReference>
<dbReference type="Proteomes" id="UP000093501">
    <property type="component" value="Unassembled WGS sequence"/>
</dbReference>
<dbReference type="InterPro" id="IPR002938">
    <property type="entry name" value="FAD-bd"/>
</dbReference>
<dbReference type="NCBIfam" id="TIGR02032">
    <property type="entry name" value="GG-red-SF"/>
    <property type="match status" value="1"/>
</dbReference>
<dbReference type="InterPro" id="IPR050407">
    <property type="entry name" value="Geranylgeranyl_reductase"/>
</dbReference>
<dbReference type="AlphaFoldDB" id="A0A1C0AHA4"/>
<dbReference type="PRINTS" id="PR00420">
    <property type="entry name" value="RNGMNOXGNASE"/>
</dbReference>
<reference evidence="2" key="1">
    <citation type="submission" date="2016-07" db="EMBL/GenBank/DDBJ databases">
        <authorList>
            <person name="Florea S."/>
            <person name="Webb J.S."/>
            <person name="Jaromczyk J."/>
            <person name="Schardl C.L."/>
        </authorList>
    </citation>
    <scope>NUCLEOTIDE SEQUENCE [LARGE SCALE GENOMIC DNA]</scope>
    <source>
        <strain evidence="2">IPBSL-7</strain>
    </source>
</reference>
<evidence type="ECO:0000313" key="2">
    <source>
        <dbReference type="Proteomes" id="UP000093501"/>
    </source>
</evidence>
<dbReference type="Gene3D" id="3.50.50.60">
    <property type="entry name" value="FAD/NAD(P)-binding domain"/>
    <property type="match status" value="1"/>
</dbReference>
<dbReference type="InterPro" id="IPR036188">
    <property type="entry name" value="FAD/NAD-bd_sf"/>
</dbReference>
<gene>
    <name evidence="1" type="ORF">BCR15_09510</name>
</gene>
<evidence type="ECO:0000313" key="1">
    <source>
        <dbReference type="EMBL" id="OCL31394.1"/>
    </source>
</evidence>
<dbReference type="Pfam" id="PF01494">
    <property type="entry name" value="FAD_binding_3"/>
    <property type="match status" value="1"/>
</dbReference>
<proteinExistence type="predicted"/>